<dbReference type="PANTHER" id="PTHR21600:SF88">
    <property type="entry name" value="RNA PSEUDOURIDINE SYNTHASE 5"/>
    <property type="match status" value="1"/>
</dbReference>
<dbReference type="InterPro" id="IPR006224">
    <property type="entry name" value="PsdUridine_synth_RluA-like_CS"/>
</dbReference>
<dbReference type="CDD" id="cd02869">
    <property type="entry name" value="PseudoU_synth_RluA_like"/>
    <property type="match status" value="1"/>
</dbReference>
<dbReference type="SUPFAM" id="SSF55120">
    <property type="entry name" value="Pseudouridine synthase"/>
    <property type="match status" value="1"/>
</dbReference>
<dbReference type="InterPro" id="IPR006145">
    <property type="entry name" value="PsdUridine_synth_RsuA/RluA"/>
</dbReference>
<dbReference type="GO" id="GO:0000455">
    <property type="term" value="P:enzyme-directed rRNA pseudouridine synthesis"/>
    <property type="evidence" value="ECO:0007669"/>
    <property type="project" value="TreeGrafter"/>
</dbReference>
<dbReference type="Proteomes" id="UP000050465">
    <property type="component" value="Unassembled WGS sequence"/>
</dbReference>
<dbReference type="STRING" id="1666911.HLUCCA11_05615"/>
<dbReference type="Gene3D" id="3.30.2350.10">
    <property type="entry name" value="Pseudouridine synthase"/>
    <property type="match status" value="1"/>
</dbReference>
<keyword evidence="5" id="KW-0413">Isomerase</keyword>
<evidence type="ECO:0000256" key="3">
    <source>
        <dbReference type="ARBA" id="ARBA00033164"/>
    </source>
</evidence>
<dbReference type="PANTHER" id="PTHR21600">
    <property type="entry name" value="MITOCHONDRIAL RNA PSEUDOURIDINE SYNTHASE"/>
    <property type="match status" value="1"/>
</dbReference>
<dbReference type="InterPro" id="IPR020103">
    <property type="entry name" value="PsdUridine_synth_cat_dom_sf"/>
</dbReference>
<organism evidence="5 6">
    <name type="scientific">Phormidesmis priestleyi Ana</name>
    <dbReference type="NCBI Taxonomy" id="1666911"/>
    <lineage>
        <taxon>Bacteria</taxon>
        <taxon>Bacillati</taxon>
        <taxon>Cyanobacteriota</taxon>
        <taxon>Cyanophyceae</taxon>
        <taxon>Leptolyngbyales</taxon>
        <taxon>Leptolyngbyaceae</taxon>
        <taxon>Phormidesmis</taxon>
    </lineage>
</organism>
<dbReference type="GO" id="GO:0009982">
    <property type="term" value="F:pseudouridine synthase activity"/>
    <property type="evidence" value="ECO:0007669"/>
    <property type="project" value="InterPro"/>
</dbReference>
<dbReference type="PATRIC" id="fig|1666911.3.peg.3329"/>
<dbReference type="AlphaFoldDB" id="A0A0P8C4P9"/>
<evidence type="ECO:0000256" key="2">
    <source>
        <dbReference type="ARBA" id="ARBA00031870"/>
    </source>
</evidence>
<evidence type="ECO:0000313" key="5">
    <source>
        <dbReference type="EMBL" id="KPQ36645.1"/>
    </source>
</evidence>
<reference evidence="5 6" key="1">
    <citation type="submission" date="2015-09" db="EMBL/GenBank/DDBJ databases">
        <title>Identification and resolution of microdiversity through metagenomic sequencing of parallel consortia.</title>
        <authorList>
            <person name="Nelson W.C."/>
            <person name="Romine M.F."/>
            <person name="Lindemann S.R."/>
        </authorList>
    </citation>
    <scope>NUCLEOTIDE SEQUENCE [LARGE SCALE GENOMIC DNA]</scope>
    <source>
        <strain evidence="5">Ana</strain>
    </source>
</reference>
<feature type="domain" description="Pseudouridine synthase RsuA/RluA-like" evidence="4">
    <location>
        <begin position="100"/>
        <end position="268"/>
    </location>
</feature>
<protein>
    <recommendedName>
        <fullName evidence="2">RNA pseudouridylate synthase</fullName>
    </recommendedName>
    <alternativeName>
        <fullName evidence="3">RNA-uridine isomerase</fullName>
    </alternativeName>
</protein>
<evidence type="ECO:0000259" key="4">
    <source>
        <dbReference type="Pfam" id="PF00849"/>
    </source>
</evidence>
<dbReference type="GO" id="GO:0140098">
    <property type="term" value="F:catalytic activity, acting on RNA"/>
    <property type="evidence" value="ECO:0007669"/>
    <property type="project" value="UniProtKB-ARBA"/>
</dbReference>
<accession>A0A0P8C4P9</accession>
<comment type="catalytic activity">
    <reaction evidence="1">
        <text>a uridine in RNA = a pseudouridine in RNA</text>
        <dbReference type="Rhea" id="RHEA:48348"/>
        <dbReference type="Rhea" id="RHEA-COMP:12068"/>
        <dbReference type="Rhea" id="RHEA-COMP:12069"/>
        <dbReference type="ChEBI" id="CHEBI:65314"/>
        <dbReference type="ChEBI" id="CHEBI:65315"/>
    </reaction>
</comment>
<dbReference type="Pfam" id="PF00849">
    <property type="entry name" value="PseudoU_synth_2"/>
    <property type="match status" value="1"/>
</dbReference>
<dbReference type="EMBL" id="LJZR01000005">
    <property type="protein sequence ID" value="KPQ36645.1"/>
    <property type="molecule type" value="Genomic_DNA"/>
</dbReference>
<sequence length="332" mass="36852">MSSEVNREVNRKLNNGWTYYDQIKTDAVGQSVLNYYTQRYQHSTREEWRSRIHQGQILLNGERVAAQTALQLNQSLSYFRPPWHEPNVPLTFEILYEDADLWVINKPSGLPVLPGGGFLEHTLLHQMRLHYPEAVPVPVHRLGRGTSGAMLVAKSHAARNLLARQFRVRTAELGQSISPSNSPSNRLSKVYRTLVGPASINELSDRFTCNHPIGKLPYPGLDYLYGHCPQGLPARSDCTVLQRRADATLIEVAISTGRPHQIRIHLAAAGYPLLGDPLYAAGGVPIVNGTAMPGECGYHLHAHRLQFVHPSSGEVMQIVAALPAALKMRDEG</sequence>
<evidence type="ECO:0000256" key="1">
    <source>
        <dbReference type="ARBA" id="ARBA00000073"/>
    </source>
</evidence>
<dbReference type="PROSITE" id="PS01129">
    <property type="entry name" value="PSI_RLU"/>
    <property type="match status" value="1"/>
</dbReference>
<dbReference type="InterPro" id="IPR050188">
    <property type="entry name" value="RluA_PseudoU_synthase"/>
</dbReference>
<proteinExistence type="predicted"/>
<comment type="caution">
    <text evidence="5">The sequence shown here is derived from an EMBL/GenBank/DDBJ whole genome shotgun (WGS) entry which is preliminary data.</text>
</comment>
<name>A0A0P8C4P9_9CYAN</name>
<dbReference type="GO" id="GO:0003723">
    <property type="term" value="F:RNA binding"/>
    <property type="evidence" value="ECO:0007669"/>
    <property type="project" value="InterPro"/>
</dbReference>
<gene>
    <name evidence="5" type="primary">rluD</name>
    <name evidence="5" type="ORF">HLUCCA11_05615</name>
</gene>
<evidence type="ECO:0000313" key="6">
    <source>
        <dbReference type="Proteomes" id="UP000050465"/>
    </source>
</evidence>